<dbReference type="GO" id="GO:0005634">
    <property type="term" value="C:nucleus"/>
    <property type="evidence" value="ECO:0007669"/>
    <property type="project" value="UniProtKB-SubCell"/>
</dbReference>
<dbReference type="EMBL" id="OX451739">
    <property type="protein sequence ID" value="CAI8607340.1"/>
    <property type="molecule type" value="Genomic_DNA"/>
</dbReference>
<keyword evidence="6" id="KW-0812">Transmembrane</keyword>
<keyword evidence="2" id="KW-0805">Transcription regulation</keyword>
<keyword evidence="6" id="KW-1133">Transmembrane helix</keyword>
<feature type="transmembrane region" description="Helical" evidence="6">
    <location>
        <begin position="38"/>
        <end position="61"/>
    </location>
</feature>
<keyword evidence="9" id="KW-1185">Reference proteome</keyword>
<dbReference type="SUPFAM" id="SSF55455">
    <property type="entry name" value="SRF-like"/>
    <property type="match status" value="1"/>
</dbReference>
<evidence type="ECO:0000256" key="3">
    <source>
        <dbReference type="ARBA" id="ARBA00023125"/>
    </source>
</evidence>
<evidence type="ECO:0000256" key="2">
    <source>
        <dbReference type="ARBA" id="ARBA00023015"/>
    </source>
</evidence>
<dbReference type="PRINTS" id="PR00404">
    <property type="entry name" value="MADSDOMAIN"/>
</dbReference>
<name>A0AAV1A9M1_VICFA</name>
<dbReference type="Pfam" id="PF00319">
    <property type="entry name" value="SRF-TF"/>
    <property type="match status" value="1"/>
</dbReference>
<dbReference type="InterPro" id="IPR050142">
    <property type="entry name" value="MADS-box/MEF2_TF"/>
</dbReference>
<organism evidence="8 9">
    <name type="scientific">Vicia faba</name>
    <name type="common">Broad bean</name>
    <name type="synonym">Faba vulgaris</name>
    <dbReference type="NCBI Taxonomy" id="3906"/>
    <lineage>
        <taxon>Eukaryota</taxon>
        <taxon>Viridiplantae</taxon>
        <taxon>Streptophyta</taxon>
        <taxon>Embryophyta</taxon>
        <taxon>Tracheophyta</taxon>
        <taxon>Spermatophyta</taxon>
        <taxon>Magnoliopsida</taxon>
        <taxon>eudicotyledons</taxon>
        <taxon>Gunneridae</taxon>
        <taxon>Pentapetalae</taxon>
        <taxon>rosids</taxon>
        <taxon>fabids</taxon>
        <taxon>Fabales</taxon>
        <taxon>Fabaceae</taxon>
        <taxon>Papilionoideae</taxon>
        <taxon>50 kb inversion clade</taxon>
        <taxon>NPAAA clade</taxon>
        <taxon>Hologalegina</taxon>
        <taxon>IRL clade</taxon>
        <taxon>Fabeae</taxon>
        <taxon>Vicia</taxon>
    </lineage>
</organism>
<evidence type="ECO:0000313" key="9">
    <source>
        <dbReference type="Proteomes" id="UP001157006"/>
    </source>
</evidence>
<dbReference type="GO" id="GO:0000977">
    <property type="term" value="F:RNA polymerase II transcription regulatory region sequence-specific DNA binding"/>
    <property type="evidence" value="ECO:0007669"/>
    <property type="project" value="InterPro"/>
</dbReference>
<dbReference type="PANTHER" id="PTHR48019">
    <property type="entry name" value="SERUM RESPONSE FACTOR HOMOLOG"/>
    <property type="match status" value="1"/>
</dbReference>
<keyword evidence="6" id="KW-0472">Membrane</keyword>
<proteinExistence type="predicted"/>
<evidence type="ECO:0000256" key="5">
    <source>
        <dbReference type="ARBA" id="ARBA00023242"/>
    </source>
</evidence>
<evidence type="ECO:0000256" key="1">
    <source>
        <dbReference type="ARBA" id="ARBA00004123"/>
    </source>
</evidence>
<dbReference type="InterPro" id="IPR033896">
    <property type="entry name" value="MEF2-like_N"/>
</dbReference>
<dbReference type="AlphaFoldDB" id="A0AAV1A9M1"/>
<reference evidence="8 9" key="1">
    <citation type="submission" date="2023-01" db="EMBL/GenBank/DDBJ databases">
        <authorList>
            <person name="Kreplak J."/>
        </authorList>
    </citation>
    <scope>NUCLEOTIDE SEQUENCE [LARGE SCALE GENOMIC DNA]</scope>
</reference>
<feature type="domain" description="MADS-box" evidence="7">
    <location>
        <begin position="63"/>
        <end position="123"/>
    </location>
</feature>
<dbReference type="SMART" id="SM00432">
    <property type="entry name" value="MADS"/>
    <property type="match status" value="1"/>
</dbReference>
<accession>A0AAV1A9M1</accession>
<keyword evidence="4" id="KW-0804">Transcription</keyword>
<dbReference type="Proteomes" id="UP001157006">
    <property type="component" value="Chromosome 4"/>
</dbReference>
<dbReference type="GO" id="GO:0045944">
    <property type="term" value="P:positive regulation of transcription by RNA polymerase II"/>
    <property type="evidence" value="ECO:0007669"/>
    <property type="project" value="InterPro"/>
</dbReference>
<evidence type="ECO:0000259" key="7">
    <source>
        <dbReference type="PROSITE" id="PS50066"/>
    </source>
</evidence>
<keyword evidence="3" id="KW-0238">DNA-binding</keyword>
<evidence type="ECO:0000256" key="4">
    <source>
        <dbReference type="ARBA" id="ARBA00023163"/>
    </source>
</evidence>
<keyword evidence="5" id="KW-0539">Nucleus</keyword>
<evidence type="ECO:0000313" key="8">
    <source>
        <dbReference type="EMBL" id="CAI8607340.1"/>
    </source>
</evidence>
<evidence type="ECO:0000256" key="6">
    <source>
        <dbReference type="SAM" id="Phobius"/>
    </source>
</evidence>
<gene>
    <name evidence="8" type="ORF">VFH_IV033840</name>
</gene>
<dbReference type="PROSITE" id="PS00350">
    <property type="entry name" value="MADS_BOX_1"/>
    <property type="match status" value="1"/>
</dbReference>
<dbReference type="PROSITE" id="PS50066">
    <property type="entry name" value="MADS_BOX_2"/>
    <property type="match status" value="1"/>
</dbReference>
<dbReference type="InterPro" id="IPR036879">
    <property type="entry name" value="TF_MADSbox_sf"/>
</dbReference>
<dbReference type="GO" id="GO:0046983">
    <property type="term" value="F:protein dimerization activity"/>
    <property type="evidence" value="ECO:0007669"/>
    <property type="project" value="InterPro"/>
</dbReference>
<dbReference type="InterPro" id="IPR002100">
    <property type="entry name" value="TF_MADSbox"/>
</dbReference>
<protein>
    <recommendedName>
        <fullName evidence="7">MADS-box domain-containing protein</fullName>
    </recommendedName>
</protein>
<dbReference type="Gene3D" id="3.40.1810.10">
    <property type="entry name" value="Transcription factor, MADS-box"/>
    <property type="match status" value="1"/>
</dbReference>
<dbReference type="CDD" id="cd00265">
    <property type="entry name" value="MADS_MEF2_like"/>
    <property type="match status" value="1"/>
</dbReference>
<sequence length="124" mass="14359">MSPSTVKSRSGNFSGCNSRMVWYQYTTLYSYPFLASKYFLYFGANLFPLEVAFFFSFFFSAKMVRGKTEMKRIENATSRQVTFSKRRNGLMKKAFELSVLCDAEIALIVFSPRGRLYEFASSRC</sequence>
<comment type="subcellular location">
    <subcellularLocation>
        <location evidence="1">Nucleus</location>
    </subcellularLocation>
</comment>